<name>H6L523_SAPGL</name>
<dbReference type="AlphaFoldDB" id="H6L523"/>
<evidence type="ECO:0000313" key="4">
    <source>
        <dbReference type="EMBL" id="AFC22895.1"/>
    </source>
</evidence>
<feature type="signal peptide" evidence="1">
    <location>
        <begin position="1"/>
        <end position="19"/>
    </location>
</feature>
<dbReference type="HOGENOM" id="CLU_022755_1_0_10"/>
<dbReference type="Gene3D" id="2.60.40.3650">
    <property type="match status" value="1"/>
</dbReference>
<dbReference type="GO" id="GO:0004177">
    <property type="term" value="F:aminopeptidase activity"/>
    <property type="evidence" value="ECO:0007669"/>
    <property type="project" value="UniProtKB-KW"/>
</dbReference>
<dbReference type="Pfam" id="PF17899">
    <property type="entry name" value="Peptidase_M61_N"/>
    <property type="match status" value="1"/>
</dbReference>
<dbReference type="Gene3D" id="1.10.390.10">
    <property type="entry name" value="Neutral Protease Domain 2"/>
    <property type="match status" value="1"/>
</dbReference>
<organism evidence="4 5">
    <name type="scientific">Saprospira grandis (strain Lewin)</name>
    <dbReference type="NCBI Taxonomy" id="984262"/>
    <lineage>
        <taxon>Bacteria</taxon>
        <taxon>Pseudomonadati</taxon>
        <taxon>Bacteroidota</taxon>
        <taxon>Saprospiria</taxon>
        <taxon>Saprospirales</taxon>
        <taxon>Saprospiraceae</taxon>
        <taxon>Saprospira</taxon>
    </lineage>
</organism>
<feature type="domain" description="Peptidase M61 catalytic" evidence="2">
    <location>
        <begin position="302"/>
        <end position="377"/>
    </location>
</feature>
<dbReference type="OrthoDB" id="9778516at2"/>
<feature type="domain" description="Peptidase M61 N-terminal" evidence="3">
    <location>
        <begin position="27"/>
        <end position="204"/>
    </location>
</feature>
<keyword evidence="4" id="KW-0378">Hydrolase</keyword>
<sequence>MKKLLLALGFCGLAWQAQAQAPSLSYHYKVDLNAVKDDKLTVSLEPKDFNAQGELRFYLPKMVPGTYSIYDFGRFVSNFKALDANGKELAVQHPDDNSWVIAEGAKLARIEYQVEDSWDTEQENVVFEPAGTNIDAENEVFVFNNHGIFGFFDDQERRPFTIEIDRPKNLFGGTSMERVAGDEDSDIFRVADYHKLVDAPIMYAEADTAIIKVGDADVLIQTYSPTGMVKSKDLVQEIQPILESQRAYLGGKLPVDHYAFLIFLNEGGESFLSGSAGALEHSYSSFYCLFEGESGDIAQTVRDVAAHEFFHIVTPLSIHSEEIHYFNYIEPEMSEHLWLYEGVTEYSAQHVQVKQRLVSAEHFLNEMSTKMATADYFKKDLPFTEMSKTCLDENKDQYPNVYMQGALIGMCIDLKLRILSKGAYGIQEMMQDLAKKYGIQKPFKDAELFDEMVAVTGYPEIKEFMLKHVAGTEPLPYVELMKEAGIEYSDQGFRTELSLLGFNPNGGIGFNPEQGLLMVANEKFIDDFGKELGLKEGDMLKKWDGEELTPLNAQQVLTSYASKAKEGYELEVLVLREETLSKRKMRKRNRRIKKGKKVDPLAIEEVLLKGKLKKVKVPQEHALNLLEEVSAEQLKIRKAWLGDYILEDDVEK</sequence>
<dbReference type="RefSeq" id="WP_014373145.1">
    <property type="nucleotide sequence ID" value="NC_016940.1"/>
</dbReference>
<dbReference type="KEGG" id="sgn:SGRA_0151"/>
<keyword evidence="1" id="KW-0732">Signal</keyword>
<accession>H6L523</accession>
<evidence type="ECO:0000259" key="3">
    <source>
        <dbReference type="Pfam" id="PF17899"/>
    </source>
</evidence>
<keyword evidence="4" id="KW-0031">Aminopeptidase</keyword>
<evidence type="ECO:0000259" key="2">
    <source>
        <dbReference type="Pfam" id="PF05299"/>
    </source>
</evidence>
<reference evidence="4 5" key="1">
    <citation type="journal article" date="2012" name="Stand. Genomic Sci.">
        <title>Complete genome sequencing and analysis of Saprospira grandis str. Lewin, a predatory marine bacterium.</title>
        <authorList>
            <person name="Saw J.H."/>
            <person name="Yuryev A."/>
            <person name="Kanbe M."/>
            <person name="Hou S."/>
            <person name="Young A.G."/>
            <person name="Aizawa S."/>
            <person name="Alam M."/>
        </authorList>
    </citation>
    <scope>NUCLEOTIDE SEQUENCE [LARGE SCALE GENOMIC DNA]</scope>
    <source>
        <strain evidence="4 5">Lewin</strain>
    </source>
</reference>
<dbReference type="EMBL" id="CP002831">
    <property type="protein sequence ID" value="AFC22895.1"/>
    <property type="molecule type" value="Genomic_DNA"/>
</dbReference>
<evidence type="ECO:0000256" key="1">
    <source>
        <dbReference type="SAM" id="SignalP"/>
    </source>
</evidence>
<dbReference type="Pfam" id="PF05299">
    <property type="entry name" value="Peptidase_M61"/>
    <property type="match status" value="1"/>
</dbReference>
<dbReference type="InterPro" id="IPR007963">
    <property type="entry name" value="Peptidase_M61_catalytic"/>
</dbReference>
<protein>
    <submittedName>
        <fullName evidence="4">M61 family glycyl aminopeptidase</fullName>
    </submittedName>
</protein>
<proteinExistence type="predicted"/>
<dbReference type="Proteomes" id="UP000007519">
    <property type="component" value="Chromosome"/>
</dbReference>
<keyword evidence="4" id="KW-0645">Protease</keyword>
<keyword evidence="5" id="KW-1185">Reference proteome</keyword>
<dbReference type="eggNOG" id="COG3975">
    <property type="taxonomic scope" value="Bacteria"/>
</dbReference>
<gene>
    <name evidence="4" type="ordered locus">SGRA_0151</name>
</gene>
<dbReference type="InterPro" id="IPR027268">
    <property type="entry name" value="Peptidase_M4/M1_CTD_sf"/>
</dbReference>
<dbReference type="STRING" id="984262.SGRA_0151"/>
<feature type="chain" id="PRO_5003604644" evidence="1">
    <location>
        <begin position="20"/>
        <end position="652"/>
    </location>
</feature>
<dbReference type="InterPro" id="IPR040756">
    <property type="entry name" value="Peptidase_M61_N"/>
</dbReference>
<evidence type="ECO:0000313" key="5">
    <source>
        <dbReference type="Proteomes" id="UP000007519"/>
    </source>
</evidence>